<dbReference type="InterPro" id="IPR003347">
    <property type="entry name" value="JmjC_dom"/>
</dbReference>
<comment type="subcellular location">
    <subcellularLocation>
        <location evidence="2">Nucleus</location>
    </subcellularLocation>
</comment>
<keyword evidence="15" id="KW-0539">Nucleus</keyword>
<dbReference type="GO" id="GO:0140684">
    <property type="term" value="F:histone H3K9me2/H3K9me3 demethylase activity"/>
    <property type="evidence" value="ECO:0007669"/>
    <property type="project" value="UniProtKB-EC"/>
</dbReference>
<dbReference type="GO" id="GO:0010468">
    <property type="term" value="P:regulation of gene expression"/>
    <property type="evidence" value="ECO:0007669"/>
    <property type="project" value="TreeGrafter"/>
</dbReference>
<proteinExistence type="inferred from homology"/>
<evidence type="ECO:0000259" key="20">
    <source>
        <dbReference type="PROSITE" id="PS51805"/>
    </source>
</evidence>
<dbReference type="FunFam" id="3.30.40.10:FF:000029">
    <property type="entry name" value="lysine-specific demethylase 4C isoform X1"/>
    <property type="match status" value="1"/>
</dbReference>
<evidence type="ECO:0000256" key="9">
    <source>
        <dbReference type="ARBA" id="ARBA00022853"/>
    </source>
</evidence>
<dbReference type="GO" id="GO:0000785">
    <property type="term" value="C:chromatin"/>
    <property type="evidence" value="ECO:0007669"/>
    <property type="project" value="TreeGrafter"/>
</dbReference>
<dbReference type="FunFam" id="2.60.120.650:FF:000048">
    <property type="entry name" value="Lysine-specific demethylase 4A"/>
    <property type="match status" value="1"/>
</dbReference>
<keyword evidence="13" id="KW-0805">Transcription regulation</keyword>
<keyword evidence="7" id="KW-0863">Zinc-finger</keyword>
<dbReference type="EC" id="1.14.11.66" evidence="4"/>
<evidence type="ECO:0000259" key="18">
    <source>
        <dbReference type="PROSITE" id="PS51183"/>
    </source>
</evidence>
<dbReference type="RefSeq" id="XP_042560087.1">
    <property type="nucleotide sequence ID" value="XM_042704153.1"/>
</dbReference>
<accession>A0A8M1K8A3</accession>
<dbReference type="PROSITE" id="PS51805">
    <property type="entry name" value="EPHD"/>
    <property type="match status" value="1"/>
</dbReference>
<evidence type="ECO:0000256" key="10">
    <source>
        <dbReference type="ARBA" id="ARBA00022964"/>
    </source>
</evidence>
<feature type="region of interest" description="Disordered" evidence="17">
    <location>
        <begin position="558"/>
        <end position="637"/>
    </location>
</feature>
<feature type="domain" description="PHD-type" evidence="20">
    <location>
        <begin position="778"/>
        <end position="891"/>
    </location>
</feature>
<evidence type="ECO:0000259" key="19">
    <source>
        <dbReference type="PROSITE" id="PS51184"/>
    </source>
</evidence>
<dbReference type="PANTHER" id="PTHR10694:SF119">
    <property type="entry name" value="LYSINE-SPECIFIC DEMETHYLASE 4A"/>
    <property type="match status" value="1"/>
</dbReference>
<dbReference type="InterPro" id="IPR002999">
    <property type="entry name" value="Tudor"/>
</dbReference>
<evidence type="ECO:0000256" key="16">
    <source>
        <dbReference type="ARBA" id="ARBA00049349"/>
    </source>
</evidence>
<dbReference type="Gene3D" id="3.30.40.10">
    <property type="entry name" value="Zinc/RING finger domain, C3HC4 (zinc finger)"/>
    <property type="match status" value="2"/>
</dbReference>
<feature type="compositionally biased region" description="Acidic residues" evidence="17">
    <location>
        <begin position="621"/>
        <end position="633"/>
    </location>
</feature>
<dbReference type="SUPFAM" id="SSF63748">
    <property type="entry name" value="Tudor/PWWP/MBT"/>
    <property type="match status" value="2"/>
</dbReference>
<name>A0A8M1K8A3_CLUHA</name>
<dbReference type="Pfam" id="PF18104">
    <property type="entry name" value="Tudor_2"/>
    <property type="match status" value="2"/>
</dbReference>
<keyword evidence="5" id="KW-0479">Metal-binding</keyword>
<dbReference type="SMART" id="SM00249">
    <property type="entry name" value="PHD"/>
    <property type="match status" value="2"/>
</dbReference>
<dbReference type="Proteomes" id="UP000515152">
    <property type="component" value="Unplaced"/>
</dbReference>
<dbReference type="CDD" id="cd20466">
    <property type="entry name" value="Tudor_JMJD2A_rpt2"/>
    <property type="match status" value="1"/>
</dbReference>
<dbReference type="GO" id="GO:0005634">
    <property type="term" value="C:nucleus"/>
    <property type="evidence" value="ECO:0007669"/>
    <property type="project" value="UniProtKB-SubCell"/>
</dbReference>
<dbReference type="InterPro" id="IPR001965">
    <property type="entry name" value="Znf_PHD"/>
</dbReference>
<evidence type="ECO:0000256" key="12">
    <source>
        <dbReference type="ARBA" id="ARBA00023004"/>
    </source>
</evidence>
<evidence type="ECO:0000256" key="17">
    <source>
        <dbReference type="SAM" id="MobiDB-lite"/>
    </source>
</evidence>
<dbReference type="CTD" id="334347"/>
<dbReference type="KEGG" id="char:122129113"/>
<dbReference type="FunFam" id="3.10.330.70:FF:000001">
    <property type="entry name" value="Putative lysine-specific demethylase 4a"/>
    <property type="match status" value="1"/>
</dbReference>
<evidence type="ECO:0000256" key="4">
    <source>
        <dbReference type="ARBA" id="ARBA00012900"/>
    </source>
</evidence>
<dbReference type="InterPro" id="IPR040477">
    <property type="entry name" value="KDM4-like_Tudor"/>
</dbReference>
<protein>
    <recommendedName>
        <fullName evidence="4">[histone H3]-trimethyl-L-lysine(9) demethylase</fullName>
        <ecNumber evidence="4">1.14.11.66</ecNumber>
    </recommendedName>
</protein>
<evidence type="ECO:0000256" key="6">
    <source>
        <dbReference type="ARBA" id="ARBA00022737"/>
    </source>
</evidence>
<dbReference type="PANTHER" id="PTHR10694">
    <property type="entry name" value="LYSINE-SPECIFIC DEMETHYLASE"/>
    <property type="match status" value="1"/>
</dbReference>
<evidence type="ECO:0000256" key="7">
    <source>
        <dbReference type="ARBA" id="ARBA00022771"/>
    </source>
</evidence>
<feature type="domain" description="JmjN" evidence="18">
    <location>
        <begin position="15"/>
        <end position="57"/>
    </location>
</feature>
<dbReference type="InterPro" id="IPR011011">
    <property type="entry name" value="Znf_FYVE_PHD"/>
</dbReference>
<dbReference type="PROSITE" id="PS51184">
    <property type="entry name" value="JMJC"/>
    <property type="match status" value="1"/>
</dbReference>
<dbReference type="AlphaFoldDB" id="A0A8M1K8A3"/>
<gene>
    <name evidence="22" type="primary">kdm4ab</name>
</gene>
<dbReference type="InterPro" id="IPR013083">
    <property type="entry name" value="Znf_RING/FYVE/PHD"/>
</dbReference>
<evidence type="ECO:0000256" key="8">
    <source>
        <dbReference type="ARBA" id="ARBA00022833"/>
    </source>
</evidence>
<evidence type="ECO:0000256" key="1">
    <source>
        <dbReference type="ARBA" id="ARBA00001954"/>
    </source>
</evidence>
<evidence type="ECO:0000256" key="11">
    <source>
        <dbReference type="ARBA" id="ARBA00023002"/>
    </source>
</evidence>
<dbReference type="GeneID" id="122129113"/>
<keyword evidence="14" id="KW-0804">Transcription</keyword>
<dbReference type="Pfam" id="PF13832">
    <property type="entry name" value="zf-HC5HC2H_2"/>
    <property type="match status" value="1"/>
</dbReference>
<dbReference type="Pfam" id="PF13831">
    <property type="entry name" value="PHD_2"/>
    <property type="match status" value="1"/>
</dbReference>
<dbReference type="InterPro" id="IPR019787">
    <property type="entry name" value="Znf_PHD-finger"/>
</dbReference>
<dbReference type="Gene3D" id="3.10.330.70">
    <property type="match status" value="1"/>
</dbReference>
<dbReference type="InterPro" id="IPR034732">
    <property type="entry name" value="EPHD"/>
</dbReference>
<reference evidence="22" key="1">
    <citation type="submission" date="2025-08" db="UniProtKB">
        <authorList>
            <consortium name="RefSeq"/>
        </authorList>
    </citation>
    <scope>IDENTIFICATION</scope>
</reference>
<evidence type="ECO:0000256" key="14">
    <source>
        <dbReference type="ARBA" id="ARBA00023163"/>
    </source>
</evidence>
<evidence type="ECO:0000256" key="13">
    <source>
        <dbReference type="ARBA" id="ARBA00023015"/>
    </source>
</evidence>
<evidence type="ECO:0000313" key="22">
    <source>
        <dbReference type="RefSeq" id="XP_042560087.1"/>
    </source>
</evidence>
<dbReference type="SMART" id="SM00558">
    <property type="entry name" value="JmjC"/>
    <property type="match status" value="1"/>
</dbReference>
<dbReference type="SMART" id="SM00333">
    <property type="entry name" value="TUDOR"/>
    <property type="match status" value="2"/>
</dbReference>
<keyword evidence="9" id="KW-0156">Chromatin regulator</keyword>
<dbReference type="Gene3D" id="2.60.120.650">
    <property type="entry name" value="Cupin"/>
    <property type="match status" value="1"/>
</dbReference>
<dbReference type="SUPFAM" id="SSF57903">
    <property type="entry name" value="FYVE/PHD zinc finger"/>
    <property type="match status" value="1"/>
</dbReference>
<evidence type="ECO:0000313" key="21">
    <source>
        <dbReference type="Proteomes" id="UP000515152"/>
    </source>
</evidence>
<comment type="similarity">
    <text evidence="3">Belongs to the JHDM3 histone demethylase family.</text>
</comment>
<evidence type="ECO:0000256" key="15">
    <source>
        <dbReference type="ARBA" id="ARBA00023242"/>
    </source>
</evidence>
<dbReference type="InterPro" id="IPR003349">
    <property type="entry name" value="JmjN"/>
</dbReference>
<dbReference type="SUPFAM" id="SSF51197">
    <property type="entry name" value="Clavaminate synthase-like"/>
    <property type="match status" value="1"/>
</dbReference>
<dbReference type="SMART" id="SM00545">
    <property type="entry name" value="JmjN"/>
    <property type="match status" value="1"/>
</dbReference>
<keyword evidence="6" id="KW-0677">Repeat</keyword>
<dbReference type="GO" id="GO:0008270">
    <property type="term" value="F:zinc ion binding"/>
    <property type="evidence" value="ECO:0007669"/>
    <property type="project" value="UniProtKB-KW"/>
</dbReference>
<dbReference type="Gene3D" id="2.30.30.140">
    <property type="match status" value="1"/>
</dbReference>
<keyword evidence="10" id="KW-0223">Dioxygenase</keyword>
<dbReference type="OrthoDB" id="9547406at2759"/>
<dbReference type="Pfam" id="PF02375">
    <property type="entry name" value="JmjN"/>
    <property type="match status" value="1"/>
</dbReference>
<sequence length="1071" mass="121355">MAADSLPSNCGSKAIMTFYPSKEEFRNFSQYIAYMESQGAHRAGLAKVIPPKDWIPRQSYDDIDDLLIPAPIQQVVTGQSGLFTQYNIQKKAMTVREFRKTANSERFCSPHYDNFEELERKYWKNVTFNPPIYGADVNGTLYDPAVKEWNVGRLQTILDTVERESGITIEGVNTPYLYFGMWKTTFAWHTEDMDLYSINYLHFGEPKSWYCVPPEHGKRLERLAKGFFPGSSQNCEAFLRHKMTLISPSILRKYGIPFEKITQEAGQFMVTFPYSYHAGFNHGFNCAESTNFAMQRWVDYGKQATMCSCRKDMVKISMDVFVQTFQPERYKLWLAGKDTAVIDHSKPTPEAAEFLGSDYTQSLEHNTAEHTTEGQIKSLTKHRIGLKRQHIALEVPEDMLFKDTSEDDEEKEKFYQHWPTRPASCGIRGALDYPSSPSQQKWDGKHGIAEHLPPLDSPLKKLGQRQSPVGAIQTALNIPLIRSSGAGDLETDKVLHSLSALPRPVSKPGVASLLFHRTLSPSEALQVHSYSVQAAKCHQHNSKKTPVPDLTACVKTDVRLEDKPNPGPEQSGSGTELKADPVKLQFEGVEEKKTIKSQRQPLSKLPRQHPLMQENTNNYDPLDETPSQDDEKDDSAQKGEIWAHLLTKLWQNQPPNIKAEQSYNQRMGQQPPYCAICMLFHTYNQSELTSSGINRTSSSKASGEWRQCSPPLIPEMCFNSSSSSEGHLSTQNVQEDGSSRLVSCVQCCVRVHTSCYGVSNDTPLDGWRCTRCEASAITQDCCLCSLRGGALKRANNDKWVHVLCAVAILEARFLSVVDRSPVDLSKIPLQRFKLKCYYCRKFTKKTMGCCVQCSHGRCPTAFHPSCAQAAGVLMYPDDWPFVVHITCHRHKSISLPERNKASMQDLVEGQQVICKHKNGRYYQAEVVELTKATFYEVAFDDGSFSDNLFPEDITNRDCIELGPPPEGTVVQVRWTDGLVYGAKFVAEHVIPMYLVEFEDGSQLSAKREDVYSLNEDLPKRVKTRLSIASDMRFKGVFVEKEVNKESKRQRVINSRYREDYIEPVVYRALMD</sequence>
<evidence type="ECO:0000256" key="3">
    <source>
        <dbReference type="ARBA" id="ARBA00009711"/>
    </source>
</evidence>
<keyword evidence="8" id="KW-0862">Zinc</keyword>
<feature type="domain" description="JmjC" evidence="19">
    <location>
        <begin position="143"/>
        <end position="309"/>
    </location>
</feature>
<organism evidence="21 22">
    <name type="scientific">Clupea harengus</name>
    <name type="common">Atlantic herring</name>
    <dbReference type="NCBI Taxonomy" id="7950"/>
    <lineage>
        <taxon>Eukaryota</taxon>
        <taxon>Metazoa</taxon>
        <taxon>Chordata</taxon>
        <taxon>Craniata</taxon>
        <taxon>Vertebrata</taxon>
        <taxon>Euteleostomi</taxon>
        <taxon>Actinopterygii</taxon>
        <taxon>Neopterygii</taxon>
        <taxon>Teleostei</taxon>
        <taxon>Clupei</taxon>
        <taxon>Clupeiformes</taxon>
        <taxon>Clupeoidei</taxon>
        <taxon>Clupeidae</taxon>
        <taxon>Clupea</taxon>
    </lineage>
</organism>
<dbReference type="PROSITE" id="PS51183">
    <property type="entry name" value="JMJN"/>
    <property type="match status" value="1"/>
</dbReference>
<comment type="cofactor">
    <cofactor evidence="1">
        <name>Fe(2+)</name>
        <dbReference type="ChEBI" id="CHEBI:29033"/>
    </cofactor>
</comment>
<evidence type="ECO:0000256" key="5">
    <source>
        <dbReference type="ARBA" id="ARBA00022723"/>
    </source>
</evidence>
<keyword evidence="12" id="KW-0408">Iron</keyword>
<dbReference type="GO" id="GO:0051864">
    <property type="term" value="F:histone H3K36 demethylase activity"/>
    <property type="evidence" value="ECO:0007669"/>
    <property type="project" value="TreeGrafter"/>
</dbReference>
<keyword evidence="11" id="KW-0560">Oxidoreductase</keyword>
<keyword evidence="21" id="KW-1185">Reference proteome</keyword>
<evidence type="ECO:0000256" key="2">
    <source>
        <dbReference type="ARBA" id="ARBA00004123"/>
    </source>
</evidence>
<dbReference type="InterPro" id="IPR047481">
    <property type="entry name" value="Tudor_KDM4A_rpt2"/>
</dbReference>
<dbReference type="Pfam" id="PF02373">
    <property type="entry name" value="JmjC"/>
    <property type="match status" value="1"/>
</dbReference>
<comment type="catalytic activity">
    <reaction evidence="16">
        <text>N(6),N(6),N(6)-trimethyl-L-lysyl(9)-[histone H3] + 2 2-oxoglutarate + 2 O2 = N(6)-methyl-L-lysyl(9)-[histone H3] + 2 formaldehyde + 2 succinate + 2 CO2</text>
        <dbReference type="Rhea" id="RHEA:60200"/>
        <dbReference type="Rhea" id="RHEA-COMP:15538"/>
        <dbReference type="Rhea" id="RHEA-COMP:15542"/>
        <dbReference type="ChEBI" id="CHEBI:15379"/>
        <dbReference type="ChEBI" id="CHEBI:16526"/>
        <dbReference type="ChEBI" id="CHEBI:16810"/>
        <dbReference type="ChEBI" id="CHEBI:16842"/>
        <dbReference type="ChEBI" id="CHEBI:30031"/>
        <dbReference type="ChEBI" id="CHEBI:61929"/>
        <dbReference type="ChEBI" id="CHEBI:61961"/>
        <dbReference type="EC" id="1.14.11.66"/>
    </reaction>
</comment>